<gene>
    <name evidence="1" type="ORF">AWB67_06622</name>
</gene>
<dbReference type="Proteomes" id="UP000054925">
    <property type="component" value="Unassembled WGS sequence"/>
</dbReference>
<reference evidence="1" key="1">
    <citation type="submission" date="2016-01" db="EMBL/GenBank/DDBJ databases">
        <authorList>
            <person name="Peeters C."/>
        </authorList>
    </citation>
    <scope>NUCLEOTIDE SEQUENCE [LARGE SCALE GENOMIC DNA]</scope>
    <source>
        <strain evidence="1">LMG 22937</strain>
    </source>
</reference>
<dbReference type="AlphaFoldDB" id="A0A158KSV7"/>
<keyword evidence="2" id="KW-1185">Reference proteome</keyword>
<dbReference type="EMBL" id="FCOL02000118">
    <property type="protein sequence ID" value="SAL84218.1"/>
    <property type="molecule type" value="Genomic_DNA"/>
</dbReference>
<name>A0A158KSV7_9BURK</name>
<proteinExistence type="predicted"/>
<protein>
    <submittedName>
        <fullName evidence="1">Uncharacterized protein</fullName>
    </submittedName>
</protein>
<accession>A0A158KSV7</accession>
<comment type="caution">
    <text evidence="1">The sequence shown here is derived from an EMBL/GenBank/DDBJ whole genome shotgun (WGS) entry which is preliminary data.</text>
</comment>
<evidence type="ECO:0000313" key="2">
    <source>
        <dbReference type="Proteomes" id="UP000054925"/>
    </source>
</evidence>
<organism evidence="1 2">
    <name type="scientific">Caballeronia terrestris</name>
    <dbReference type="NCBI Taxonomy" id="1226301"/>
    <lineage>
        <taxon>Bacteria</taxon>
        <taxon>Pseudomonadati</taxon>
        <taxon>Pseudomonadota</taxon>
        <taxon>Betaproteobacteria</taxon>
        <taxon>Burkholderiales</taxon>
        <taxon>Burkholderiaceae</taxon>
        <taxon>Caballeronia</taxon>
    </lineage>
</organism>
<evidence type="ECO:0000313" key="1">
    <source>
        <dbReference type="EMBL" id="SAL84218.1"/>
    </source>
</evidence>
<dbReference type="RefSeq" id="WP_087660216.1">
    <property type="nucleotide sequence ID" value="NZ_FCOL02000118.1"/>
</dbReference>
<sequence>MQTGDAHFGAMHENMWPVLRPGAAGRFGPERTKSGSLFGCGIGRGFEEPHARRAAQEFLQLAECEAALNLRAISHRLVDIDV</sequence>